<evidence type="ECO:0000313" key="2">
    <source>
        <dbReference type="EMBL" id="PLW06067.1"/>
    </source>
</evidence>
<gene>
    <name evidence="2" type="ORF">PCANC_27806</name>
</gene>
<reference evidence="2 3" key="1">
    <citation type="submission" date="2017-11" db="EMBL/GenBank/DDBJ databases">
        <title>De novo assembly and phasing of dikaryotic genomes from two isolates of Puccinia coronata f. sp. avenae, the causal agent of oat crown rust.</title>
        <authorList>
            <person name="Miller M.E."/>
            <person name="Zhang Y."/>
            <person name="Omidvar V."/>
            <person name="Sperschneider J."/>
            <person name="Schwessinger B."/>
            <person name="Raley C."/>
            <person name="Palmer J.M."/>
            <person name="Garnica D."/>
            <person name="Upadhyaya N."/>
            <person name="Rathjen J."/>
            <person name="Taylor J.M."/>
            <person name="Park R.F."/>
            <person name="Dodds P.N."/>
            <person name="Hirsch C.D."/>
            <person name="Kianian S.F."/>
            <person name="Figueroa M."/>
        </authorList>
    </citation>
    <scope>NUCLEOTIDE SEQUENCE [LARGE SCALE GENOMIC DNA]</scope>
    <source>
        <strain evidence="2">12NC29</strain>
    </source>
</reference>
<evidence type="ECO:0008006" key="4">
    <source>
        <dbReference type="Google" id="ProtNLM"/>
    </source>
</evidence>
<feature type="compositionally biased region" description="Polar residues" evidence="1">
    <location>
        <begin position="1"/>
        <end position="11"/>
    </location>
</feature>
<feature type="compositionally biased region" description="Polar residues" evidence="1">
    <location>
        <begin position="102"/>
        <end position="112"/>
    </location>
</feature>
<accession>A0A2N5RYI9</accession>
<keyword evidence="3" id="KW-1185">Reference proteome</keyword>
<evidence type="ECO:0000313" key="3">
    <source>
        <dbReference type="Proteomes" id="UP000235388"/>
    </source>
</evidence>
<evidence type="ECO:0000256" key="1">
    <source>
        <dbReference type="SAM" id="MobiDB-lite"/>
    </source>
</evidence>
<feature type="region of interest" description="Disordered" evidence="1">
    <location>
        <begin position="1"/>
        <end position="43"/>
    </location>
</feature>
<protein>
    <recommendedName>
        <fullName evidence="4">No apical meristem-associated C-terminal domain-containing protein</fullName>
    </recommendedName>
</protein>
<feature type="region of interest" description="Disordered" evidence="1">
    <location>
        <begin position="86"/>
        <end position="113"/>
    </location>
</feature>
<dbReference type="PANTHER" id="PTHR45125:SF3">
    <property type="entry name" value="NO-APICAL-MERISTEM-ASSOCIATED CARBOXY-TERMINAL DOMAIN PROTEIN"/>
    <property type="match status" value="1"/>
</dbReference>
<dbReference type="EMBL" id="PGCJ01001356">
    <property type="protein sequence ID" value="PLW06067.1"/>
    <property type="molecule type" value="Genomic_DNA"/>
</dbReference>
<dbReference type="Proteomes" id="UP000235388">
    <property type="component" value="Unassembled WGS sequence"/>
</dbReference>
<dbReference type="PANTHER" id="PTHR45125">
    <property type="entry name" value="F21J9.4-RELATED"/>
    <property type="match status" value="1"/>
</dbReference>
<organism evidence="2 3">
    <name type="scientific">Puccinia coronata f. sp. avenae</name>
    <dbReference type="NCBI Taxonomy" id="200324"/>
    <lineage>
        <taxon>Eukaryota</taxon>
        <taxon>Fungi</taxon>
        <taxon>Dikarya</taxon>
        <taxon>Basidiomycota</taxon>
        <taxon>Pucciniomycotina</taxon>
        <taxon>Pucciniomycetes</taxon>
        <taxon>Pucciniales</taxon>
        <taxon>Pucciniaceae</taxon>
        <taxon>Puccinia</taxon>
    </lineage>
</organism>
<dbReference type="AlphaFoldDB" id="A0A2N5RYI9"/>
<dbReference type="OrthoDB" id="7763131at2759"/>
<proteinExistence type="predicted"/>
<name>A0A2N5RYI9_9BASI</name>
<sequence>MESNIQPNLDLSQLDRGNKEVPVEPKANQKKAKNESKSMRQQNYTDAEDVQLCNLWLNVAQDPVIGINRTGSGFWMRVAEKYLKSAQAASSNPGDSIDPLSKPTTNANSTVNKIKCPAGNKCAKLDQH</sequence>
<comment type="caution">
    <text evidence="2">The sequence shown here is derived from an EMBL/GenBank/DDBJ whole genome shotgun (WGS) entry which is preliminary data.</text>
</comment>